<dbReference type="EMBL" id="NHRY01000018">
    <property type="protein sequence ID" value="PPQ40816.1"/>
    <property type="molecule type" value="Genomic_DNA"/>
</dbReference>
<evidence type="ECO:0000259" key="2">
    <source>
        <dbReference type="PROSITE" id="PS50110"/>
    </source>
</evidence>
<proteinExistence type="predicted"/>
<reference evidence="3 4" key="1">
    <citation type="journal article" date="2018" name="Arch. Microbiol.">
        <title>New insights into the metabolic potential of the phototrophic purple bacterium Rhodopila globiformis DSM 161(T) from its draft genome sequence and evidence for a vanadium-dependent nitrogenase.</title>
        <authorList>
            <person name="Imhoff J.F."/>
            <person name="Rahn T."/>
            <person name="Kunzel S."/>
            <person name="Neulinger S.C."/>
        </authorList>
    </citation>
    <scope>NUCLEOTIDE SEQUENCE [LARGE SCALE GENOMIC DNA]</scope>
    <source>
        <strain evidence="3 4">DSM 161</strain>
    </source>
</reference>
<evidence type="ECO:0000256" key="1">
    <source>
        <dbReference type="PROSITE-ProRule" id="PRU00169"/>
    </source>
</evidence>
<dbReference type="GO" id="GO:0000160">
    <property type="term" value="P:phosphorelay signal transduction system"/>
    <property type="evidence" value="ECO:0007669"/>
    <property type="project" value="InterPro"/>
</dbReference>
<gene>
    <name evidence="3" type="ORF">CCS01_00315</name>
</gene>
<dbReference type="PROSITE" id="PS50110">
    <property type="entry name" value="RESPONSE_REGULATORY"/>
    <property type="match status" value="1"/>
</dbReference>
<accession>A0A2S6NPE2</accession>
<dbReference type="InterPro" id="IPR001789">
    <property type="entry name" value="Sig_transdc_resp-reg_receiver"/>
</dbReference>
<feature type="domain" description="Response regulatory" evidence="2">
    <location>
        <begin position="1"/>
        <end position="61"/>
    </location>
</feature>
<dbReference type="Gene3D" id="3.40.50.2300">
    <property type="match status" value="1"/>
</dbReference>
<comment type="caution">
    <text evidence="1">Lacks conserved residue(s) required for the propagation of feature annotation.</text>
</comment>
<evidence type="ECO:0000313" key="3">
    <source>
        <dbReference type="EMBL" id="PPQ40816.1"/>
    </source>
</evidence>
<evidence type="ECO:0000313" key="4">
    <source>
        <dbReference type="Proteomes" id="UP000239724"/>
    </source>
</evidence>
<protein>
    <recommendedName>
        <fullName evidence="2">Response regulatory domain-containing protein</fullName>
    </recommendedName>
</protein>
<name>A0A2S6NPE2_RHOGL</name>
<dbReference type="Proteomes" id="UP000239724">
    <property type="component" value="Unassembled WGS sequence"/>
</dbReference>
<dbReference type="InterPro" id="IPR011006">
    <property type="entry name" value="CheY-like_superfamily"/>
</dbReference>
<organism evidence="3 4">
    <name type="scientific">Rhodopila globiformis</name>
    <name type="common">Rhodopseudomonas globiformis</name>
    <dbReference type="NCBI Taxonomy" id="1071"/>
    <lineage>
        <taxon>Bacteria</taxon>
        <taxon>Pseudomonadati</taxon>
        <taxon>Pseudomonadota</taxon>
        <taxon>Alphaproteobacteria</taxon>
        <taxon>Acetobacterales</taxon>
        <taxon>Acetobacteraceae</taxon>
        <taxon>Rhodopila</taxon>
    </lineage>
</organism>
<dbReference type="RefSeq" id="WP_104516856.1">
    <property type="nucleotide sequence ID" value="NZ_NHRY01000018.1"/>
</dbReference>
<comment type="caution">
    <text evidence="3">The sequence shown here is derived from an EMBL/GenBank/DDBJ whole genome shotgun (WGS) entry which is preliminary data.</text>
</comment>
<sequence>MDGLSLVEHLRASGGPPPCLLMMTGRVTAEVERRAAAAGVRVIQGKPLDPAEVLAAIGSALAE</sequence>
<keyword evidence="4" id="KW-1185">Reference proteome</keyword>
<dbReference type="SUPFAM" id="SSF52172">
    <property type="entry name" value="CheY-like"/>
    <property type="match status" value="1"/>
</dbReference>
<dbReference type="AlphaFoldDB" id="A0A2S6NPE2"/>